<evidence type="ECO:0000313" key="3">
    <source>
        <dbReference type="Proteomes" id="UP001198163"/>
    </source>
</evidence>
<dbReference type="InterPro" id="IPR036890">
    <property type="entry name" value="HATPase_C_sf"/>
</dbReference>
<gene>
    <name evidence="2" type="ORF">K7J14_13505</name>
</gene>
<dbReference type="SUPFAM" id="SSF55874">
    <property type="entry name" value="ATPase domain of HSP90 chaperone/DNA topoisomerase II/histidine kinase"/>
    <property type="match status" value="1"/>
</dbReference>
<sequence length="186" mass="21714">MNGLQTTNDAILIQDDHPLLSRAGMNYAVFPSDYQQIRYFTLLLVKQSRPRSDERLLLEQQVSELIKNAVKHGNKSDPAREIKVWYRFTRTEARLIVEDQGSGFADIEKWNLFNKKRLEYIDKQDFEALMSYASWRTKKSDPYDGGNAMFAALEYWNRGVVYTSKRNTVAVGKLFDENPMETEEEE</sequence>
<dbReference type="EMBL" id="JAINWA010000003">
    <property type="protein sequence ID" value="MCD1655708.1"/>
    <property type="molecule type" value="Genomic_DNA"/>
</dbReference>
<evidence type="ECO:0000259" key="1">
    <source>
        <dbReference type="Pfam" id="PF13581"/>
    </source>
</evidence>
<dbReference type="GO" id="GO:0005524">
    <property type="term" value="F:ATP binding"/>
    <property type="evidence" value="ECO:0007669"/>
    <property type="project" value="UniProtKB-KW"/>
</dbReference>
<keyword evidence="2" id="KW-0067">ATP-binding</keyword>
<dbReference type="InterPro" id="IPR003594">
    <property type="entry name" value="HATPase_dom"/>
</dbReference>
<feature type="domain" description="Histidine kinase/HSP90-like ATPase" evidence="1">
    <location>
        <begin position="45"/>
        <end position="106"/>
    </location>
</feature>
<dbReference type="Proteomes" id="UP001198163">
    <property type="component" value="Unassembled WGS sequence"/>
</dbReference>
<evidence type="ECO:0000313" key="2">
    <source>
        <dbReference type="EMBL" id="MCD1655708.1"/>
    </source>
</evidence>
<comment type="caution">
    <text evidence="2">The sequence shown here is derived from an EMBL/GenBank/DDBJ whole genome shotgun (WGS) entry which is preliminary data.</text>
</comment>
<name>A0AAE3JJN1_9SPIR</name>
<dbReference type="CDD" id="cd16936">
    <property type="entry name" value="HATPase_RsbW-like"/>
    <property type="match status" value="1"/>
</dbReference>
<keyword evidence="2" id="KW-0547">Nucleotide-binding</keyword>
<organism evidence="2 3">
    <name type="scientific">Teretinema zuelzerae</name>
    <dbReference type="NCBI Taxonomy" id="156"/>
    <lineage>
        <taxon>Bacteria</taxon>
        <taxon>Pseudomonadati</taxon>
        <taxon>Spirochaetota</taxon>
        <taxon>Spirochaetia</taxon>
        <taxon>Spirochaetales</taxon>
        <taxon>Treponemataceae</taxon>
        <taxon>Teretinema</taxon>
    </lineage>
</organism>
<dbReference type="Gene3D" id="3.30.565.10">
    <property type="entry name" value="Histidine kinase-like ATPase, C-terminal domain"/>
    <property type="match status" value="1"/>
</dbReference>
<reference evidence="2" key="1">
    <citation type="submission" date="2021-08" db="EMBL/GenBank/DDBJ databases">
        <title>Comparative analyses of Brucepasteria parasyntrophica and Teretinema zuelzerae.</title>
        <authorList>
            <person name="Song Y."/>
            <person name="Brune A."/>
        </authorList>
    </citation>
    <scope>NUCLEOTIDE SEQUENCE</scope>
    <source>
        <strain evidence="2">DSM 1903</strain>
    </source>
</reference>
<dbReference type="Pfam" id="PF13581">
    <property type="entry name" value="HATPase_c_2"/>
    <property type="match status" value="1"/>
</dbReference>
<dbReference type="RefSeq" id="WP_230757380.1">
    <property type="nucleotide sequence ID" value="NZ_JAINWA010000003.1"/>
</dbReference>
<protein>
    <submittedName>
        <fullName evidence="2">ATP-binding protein</fullName>
    </submittedName>
</protein>
<keyword evidence="3" id="KW-1185">Reference proteome</keyword>
<accession>A0AAE3JJN1</accession>
<proteinExistence type="predicted"/>
<dbReference type="AlphaFoldDB" id="A0AAE3JJN1"/>